<feature type="region of interest" description="Disordered" evidence="1">
    <location>
        <begin position="139"/>
        <end position="162"/>
    </location>
</feature>
<dbReference type="EMBL" id="CAJNOL010000263">
    <property type="protein sequence ID" value="CAF0971147.1"/>
    <property type="molecule type" value="Genomic_DNA"/>
</dbReference>
<protein>
    <submittedName>
        <fullName evidence="2">Uncharacterized protein</fullName>
    </submittedName>
</protein>
<feature type="compositionally biased region" description="Polar residues" evidence="1">
    <location>
        <begin position="139"/>
        <end position="156"/>
    </location>
</feature>
<comment type="caution">
    <text evidence="2">The sequence shown here is derived from an EMBL/GenBank/DDBJ whole genome shotgun (WGS) entry which is preliminary data.</text>
</comment>
<dbReference type="Proteomes" id="UP000663870">
    <property type="component" value="Unassembled WGS sequence"/>
</dbReference>
<proteinExistence type="predicted"/>
<dbReference type="GO" id="GO:0005813">
    <property type="term" value="C:centrosome"/>
    <property type="evidence" value="ECO:0007669"/>
    <property type="project" value="TreeGrafter"/>
</dbReference>
<name>A0A814EM60_9BILA</name>
<dbReference type="InterPro" id="IPR037693">
    <property type="entry name" value="CCDC15"/>
</dbReference>
<evidence type="ECO:0000256" key="1">
    <source>
        <dbReference type="SAM" id="MobiDB-lite"/>
    </source>
</evidence>
<reference evidence="2" key="1">
    <citation type="submission" date="2021-02" db="EMBL/GenBank/DDBJ databases">
        <authorList>
            <person name="Nowell W R."/>
        </authorList>
    </citation>
    <scope>NUCLEOTIDE SEQUENCE</scope>
</reference>
<dbReference type="PANTHER" id="PTHR14817:SF2">
    <property type="entry name" value="COILED-COIL DOMAIN-CONTAINING PROTEIN 15"/>
    <property type="match status" value="1"/>
</dbReference>
<gene>
    <name evidence="2" type="ORF">JXQ802_LOCUS12673</name>
</gene>
<evidence type="ECO:0000313" key="2">
    <source>
        <dbReference type="EMBL" id="CAF0971147.1"/>
    </source>
</evidence>
<keyword evidence="3" id="KW-1185">Reference proteome</keyword>
<dbReference type="PANTHER" id="PTHR14817">
    <property type="entry name" value="COILED-COIL DOMAIN-CONTAINING PROTEIN 15"/>
    <property type="match status" value="1"/>
</dbReference>
<dbReference type="AlphaFoldDB" id="A0A814EM60"/>
<evidence type="ECO:0000313" key="3">
    <source>
        <dbReference type="Proteomes" id="UP000663870"/>
    </source>
</evidence>
<sequence length="445" mass="51070">MLSLNDAAHNAEQYSAFVERHMDERRQRIEQLDAFVRHRLRLYRQAQEHVQRQTTNKIVEATVLPPEAPPDNTVVVLSQRSSTPILEKSSSSSLHNPIEMTNRVRLSKQRLASKQLTQPINTSSTDDTQIVGTWLNPVPSTITDNDEQQQYPSSENTLRRSMSENRLSSFALKALTDSLTDGLTNVEKRKRLQATRALFMTIERRQVKEALLLNKQNKEMQRLVELKESERLHQEESLAQRQVSTIHTISDQSVLDVNSIDPKQLVRIRQQRIHEQKRRELERYIRALKTTLRERCLKRNINVPTLCSCHSTIWDADPMTCSQNCSFYRNPAAFATSLHSLLTSCQARTNLSVLPDVSVCLRDAMDLMFNNDNHNRLKQNGCTVITPDDNDVIVDIINDDDDKISTDTLQPSINKRKLVNTTTLSHEQQNGNEYAKRLCATNGHQ</sequence>
<organism evidence="2 3">
    <name type="scientific">Rotaria sordida</name>
    <dbReference type="NCBI Taxonomy" id="392033"/>
    <lineage>
        <taxon>Eukaryota</taxon>
        <taxon>Metazoa</taxon>
        <taxon>Spiralia</taxon>
        <taxon>Gnathifera</taxon>
        <taxon>Rotifera</taxon>
        <taxon>Eurotatoria</taxon>
        <taxon>Bdelloidea</taxon>
        <taxon>Philodinida</taxon>
        <taxon>Philodinidae</taxon>
        <taxon>Rotaria</taxon>
    </lineage>
</organism>
<accession>A0A814EM60</accession>